<name>A0A816PU02_9BILA</name>
<dbReference type="PANTHER" id="PTHR25480:SF0">
    <property type="entry name" value="C-MAF-INDUCING PROTEIN"/>
    <property type="match status" value="1"/>
</dbReference>
<dbReference type="InterPro" id="IPR056429">
    <property type="entry name" value="PH_CMIP"/>
</dbReference>
<dbReference type="SUPFAM" id="SSF52047">
    <property type="entry name" value="RNI-like"/>
    <property type="match status" value="1"/>
</dbReference>
<dbReference type="InterPro" id="IPR001611">
    <property type="entry name" value="Leu-rich_rpt"/>
</dbReference>
<dbReference type="PANTHER" id="PTHR25480">
    <property type="entry name" value="LEUCINE-RICH REPEAT-CONTAINING PROTEIN 73"/>
    <property type="match status" value="1"/>
</dbReference>
<evidence type="ECO:0000313" key="2">
    <source>
        <dbReference type="EMBL" id="CAF2052902.1"/>
    </source>
</evidence>
<protein>
    <recommendedName>
        <fullName evidence="1">C-Maf-inducing protein PH domain-containing protein</fullName>
    </recommendedName>
</protein>
<dbReference type="InterPro" id="IPR052813">
    <property type="entry name" value="CMIP"/>
</dbReference>
<evidence type="ECO:0000313" key="3">
    <source>
        <dbReference type="Proteomes" id="UP000663856"/>
    </source>
</evidence>
<accession>A0A816PU02</accession>
<sequence length="704" mass="80723">MENQLKSASQASAIRFISSSVGDNSDYNYSTKYNGSMHLALSSNHAQTTTSANKADTQDTSSHGHCIQQCYKLLTDCDVQVYRARRRKYILAKIHFFRRWINYHIRLGQSEITLTTNETSTDNSIAFSVIKDISVRSKFKIIHRNSQFCITIVTNDHINLFKLNTRDLRDQLFYSMKWKLNKFKFEHNLRSTDNSEILLKEIKNVVDFTMAIPIEDVEIRYFPLEIICEILQKQEFNSIPFVYENAIEALAPLLEKKYPSPEAYDFFTRYCRDSPRSPIVLDMFALSVQKILKHTDFSTCLPIRTLVQEYLLSLNSQNDGLQAVDNFIKRMHSPTMVCPFLRVLSNLISVCLAGIYSFFKERKRFHFENEDSCREYDTKNESQLICYTHILQTISTFYDWRHQLGLILQPIPFPGEALKHGRFIEIYKNVVKNLVEDPRCEVHQTVLGRCEGKDGWFETFCFNGNACCNDDGEMFSQMLNKLISCCCRKKSFLLSINKLLPSLMLLALRGRQSSLDTLCAMLDLDAVENHDNKLKLISILKSTSNGSNMYADACARQRVLKQIQQKGGPRELTLAPNSIDIDLAGLLSRGPFGNLESLNLAFTDVTSACAKYIIKLPALRDLNVRSTRFGDAGLELISEHLNQLEILNLSETPVTDKGLTYLASKVMIFFFQFGQFVHLDMKMLRKLNLNSTNISDLAILILQV</sequence>
<organism evidence="2 3">
    <name type="scientific">Rotaria magnacalcarata</name>
    <dbReference type="NCBI Taxonomy" id="392030"/>
    <lineage>
        <taxon>Eukaryota</taxon>
        <taxon>Metazoa</taxon>
        <taxon>Spiralia</taxon>
        <taxon>Gnathifera</taxon>
        <taxon>Rotifera</taxon>
        <taxon>Eurotatoria</taxon>
        <taxon>Bdelloidea</taxon>
        <taxon>Philodinida</taxon>
        <taxon>Philodinidae</taxon>
        <taxon>Rotaria</taxon>
    </lineage>
</organism>
<dbReference type="Pfam" id="PF23066">
    <property type="entry name" value="PH_21"/>
    <property type="match status" value="1"/>
</dbReference>
<reference evidence="2" key="1">
    <citation type="submission" date="2021-02" db="EMBL/GenBank/DDBJ databases">
        <authorList>
            <person name="Nowell W R."/>
        </authorList>
    </citation>
    <scope>NUCLEOTIDE SEQUENCE</scope>
</reference>
<dbReference type="Proteomes" id="UP000663856">
    <property type="component" value="Unassembled WGS sequence"/>
</dbReference>
<gene>
    <name evidence="2" type="ORF">WKI299_LOCUS10560</name>
</gene>
<dbReference type="Pfam" id="PF13516">
    <property type="entry name" value="LRR_6"/>
    <property type="match status" value="2"/>
</dbReference>
<dbReference type="InterPro" id="IPR032675">
    <property type="entry name" value="LRR_dom_sf"/>
</dbReference>
<comment type="caution">
    <text evidence="2">The sequence shown here is derived from an EMBL/GenBank/DDBJ whole genome shotgun (WGS) entry which is preliminary data.</text>
</comment>
<proteinExistence type="predicted"/>
<evidence type="ECO:0000259" key="1">
    <source>
        <dbReference type="Pfam" id="PF23066"/>
    </source>
</evidence>
<dbReference type="AlphaFoldDB" id="A0A816PU02"/>
<dbReference type="EMBL" id="CAJNRF010003701">
    <property type="protein sequence ID" value="CAF2052902.1"/>
    <property type="molecule type" value="Genomic_DNA"/>
</dbReference>
<feature type="domain" description="C-Maf-inducing protein PH" evidence="1">
    <location>
        <begin position="70"/>
        <end position="190"/>
    </location>
</feature>
<dbReference type="Gene3D" id="3.80.10.10">
    <property type="entry name" value="Ribonuclease Inhibitor"/>
    <property type="match status" value="1"/>
</dbReference>